<dbReference type="Proteomes" id="UP000315385">
    <property type="component" value="Unassembled WGS sequence"/>
</dbReference>
<dbReference type="GO" id="GO:0004519">
    <property type="term" value="F:endonuclease activity"/>
    <property type="evidence" value="ECO:0007669"/>
    <property type="project" value="UniProtKB-KW"/>
</dbReference>
<dbReference type="OrthoDB" id="346090at2157"/>
<keyword evidence="1" id="KW-0378">Hydrolase</keyword>
<protein>
    <submittedName>
        <fullName evidence="1">HaeII family restriction endonuclease</fullName>
    </submittedName>
</protein>
<organism evidence="1 2">
    <name type="scientific">Halonotius roseus</name>
    <dbReference type="NCBI Taxonomy" id="2511997"/>
    <lineage>
        <taxon>Archaea</taxon>
        <taxon>Methanobacteriati</taxon>
        <taxon>Methanobacteriota</taxon>
        <taxon>Stenosarchaea group</taxon>
        <taxon>Halobacteria</taxon>
        <taxon>Halobacteriales</taxon>
        <taxon>Haloferacaceae</taxon>
        <taxon>Halonotius</taxon>
    </lineage>
</organism>
<dbReference type="InterPro" id="IPR019058">
    <property type="entry name" value="Restrct_endonuc_II_HaeII"/>
</dbReference>
<evidence type="ECO:0000313" key="1">
    <source>
        <dbReference type="EMBL" id="TQQ81512.1"/>
    </source>
</evidence>
<keyword evidence="1" id="KW-0255">Endonuclease</keyword>
<keyword evidence="2" id="KW-1185">Reference proteome</keyword>
<dbReference type="Pfam" id="PF09554">
    <property type="entry name" value="RE_HaeII"/>
    <property type="match status" value="1"/>
</dbReference>
<sequence>MEIEDAKAEIDTLINNARFRCFRPIRVAEILYHSRTVDDVALEDPESYRVDSGRWRDDISLRLTGKASSSSKSYQKDFSDLIDPESLSALDAVNTAEDGLVESYIYHRLKHDKWGSLIAARDYINESAVGDFSFERYMELTTEVGGLQDDALLEIAVYALFNSIAEAVEAKAKLEIERPDEEILSDFSEFITTFMGLEQEETTFETIVDIHRAGQATYAADKGVDIGTNFGTMVQVKYVSLTRETLNDIEENSYVDRIVVVCRDAEKDVIESVSKQLGVERVKAIVTIADLETWYGTALRAYPDRLGEPLLRHLRSEFNEEYRSGDTKVPPVDNLIAERNYDAIELTGIWEIEAADDPA</sequence>
<keyword evidence="1" id="KW-0540">Nuclease</keyword>
<dbReference type="AlphaFoldDB" id="A0A544QPZ2"/>
<dbReference type="RefSeq" id="WP_142442083.1">
    <property type="nucleotide sequence ID" value="NZ_SESI01000001.1"/>
</dbReference>
<evidence type="ECO:0000313" key="2">
    <source>
        <dbReference type="Proteomes" id="UP000315385"/>
    </source>
</evidence>
<name>A0A544QPZ2_9EURY</name>
<comment type="caution">
    <text evidence="1">The sequence shown here is derived from an EMBL/GenBank/DDBJ whole genome shotgun (WGS) entry which is preliminary data.</text>
</comment>
<proteinExistence type="predicted"/>
<accession>A0A544QPZ2</accession>
<dbReference type="EMBL" id="SESI01000001">
    <property type="protein sequence ID" value="TQQ81512.1"/>
    <property type="molecule type" value="Genomic_DNA"/>
</dbReference>
<gene>
    <name evidence="1" type="ORF">EWF95_00775</name>
</gene>
<reference evidence="1 2" key="1">
    <citation type="submission" date="2019-02" db="EMBL/GenBank/DDBJ databases">
        <title>Halonotius sp. a new haloqrchaeon isolated from saline water.</title>
        <authorList>
            <person name="Duran-Viseras A."/>
            <person name="Sanchez-Porro C."/>
            <person name="Ventosa A."/>
        </authorList>
    </citation>
    <scope>NUCLEOTIDE SEQUENCE [LARGE SCALE GENOMIC DNA]</scope>
    <source>
        <strain evidence="1 2">F9-27</strain>
    </source>
</reference>